<keyword evidence="3" id="KW-1185">Reference proteome</keyword>
<evidence type="ECO:0008006" key="4">
    <source>
        <dbReference type="Google" id="ProtNLM"/>
    </source>
</evidence>
<protein>
    <recommendedName>
        <fullName evidence="4">Apple domain-containing protein</fullName>
    </recommendedName>
</protein>
<dbReference type="EMBL" id="JBEHCU010010759">
    <property type="protein sequence ID" value="KAL1377760.1"/>
    <property type="molecule type" value="Genomic_DNA"/>
</dbReference>
<feature type="chain" id="PRO_5044876609" description="Apple domain-containing protein" evidence="1">
    <location>
        <begin position="22"/>
        <end position="114"/>
    </location>
</feature>
<reference evidence="2 3" key="1">
    <citation type="submission" date="2024-05" db="EMBL/GenBank/DDBJ databases">
        <title>Culex pipiens pipiens assembly and annotation.</title>
        <authorList>
            <person name="Alout H."/>
            <person name="Durand T."/>
        </authorList>
    </citation>
    <scope>NUCLEOTIDE SEQUENCE [LARGE SCALE GENOMIC DNA]</scope>
    <source>
        <strain evidence="2">HA-2024</strain>
        <tissue evidence="2">Whole body</tissue>
    </source>
</reference>
<feature type="signal peptide" evidence="1">
    <location>
        <begin position="1"/>
        <end position="21"/>
    </location>
</feature>
<comment type="caution">
    <text evidence="2">The sequence shown here is derived from an EMBL/GenBank/DDBJ whole genome shotgun (WGS) entry which is preliminary data.</text>
</comment>
<gene>
    <name evidence="2" type="ORF">pipiens_016034</name>
</gene>
<proteinExistence type="predicted"/>
<evidence type="ECO:0000313" key="3">
    <source>
        <dbReference type="Proteomes" id="UP001562425"/>
    </source>
</evidence>
<sequence>MLIRVALPLLFAIYFHSATSGASSKCAHSIVFNKLLGVRPPSTNSTVIPLYAAASKSREESAVSVRCARICREDPLCHGYLLVFSQNTCYEVLHGGGDEPRGHDGSSSVALRAH</sequence>
<evidence type="ECO:0000256" key="1">
    <source>
        <dbReference type="SAM" id="SignalP"/>
    </source>
</evidence>
<dbReference type="Proteomes" id="UP001562425">
    <property type="component" value="Unassembled WGS sequence"/>
</dbReference>
<keyword evidence="1" id="KW-0732">Signal</keyword>
<evidence type="ECO:0000313" key="2">
    <source>
        <dbReference type="EMBL" id="KAL1377760.1"/>
    </source>
</evidence>
<accession>A0ABD1CND6</accession>
<name>A0ABD1CND6_CULPP</name>
<organism evidence="2 3">
    <name type="scientific">Culex pipiens pipiens</name>
    <name type="common">Northern house mosquito</name>
    <dbReference type="NCBI Taxonomy" id="38569"/>
    <lineage>
        <taxon>Eukaryota</taxon>
        <taxon>Metazoa</taxon>
        <taxon>Ecdysozoa</taxon>
        <taxon>Arthropoda</taxon>
        <taxon>Hexapoda</taxon>
        <taxon>Insecta</taxon>
        <taxon>Pterygota</taxon>
        <taxon>Neoptera</taxon>
        <taxon>Endopterygota</taxon>
        <taxon>Diptera</taxon>
        <taxon>Nematocera</taxon>
        <taxon>Culicoidea</taxon>
        <taxon>Culicidae</taxon>
        <taxon>Culicinae</taxon>
        <taxon>Culicini</taxon>
        <taxon>Culex</taxon>
        <taxon>Culex</taxon>
    </lineage>
</organism>
<dbReference type="AlphaFoldDB" id="A0ABD1CND6"/>